<dbReference type="Proteomes" id="UP000030653">
    <property type="component" value="Unassembled WGS sequence"/>
</dbReference>
<organism evidence="10 11">
    <name type="scientific">Dacryopinax primogenitus (strain DJM 731)</name>
    <name type="common">Brown rot fungus</name>
    <dbReference type="NCBI Taxonomy" id="1858805"/>
    <lineage>
        <taxon>Eukaryota</taxon>
        <taxon>Fungi</taxon>
        <taxon>Dikarya</taxon>
        <taxon>Basidiomycota</taxon>
        <taxon>Agaricomycotina</taxon>
        <taxon>Dacrymycetes</taxon>
        <taxon>Dacrymycetales</taxon>
        <taxon>Dacrymycetaceae</taxon>
        <taxon>Dacryopinax</taxon>
    </lineage>
</organism>
<feature type="domain" description="DNA polymerase alpha subunit B OB" evidence="9">
    <location>
        <begin position="164"/>
        <end position="277"/>
    </location>
</feature>
<dbReference type="HOGENOM" id="CLU_014923_2_1_1"/>
<evidence type="ECO:0000256" key="4">
    <source>
        <dbReference type="ARBA" id="ARBA00022705"/>
    </source>
</evidence>
<dbReference type="GO" id="GO:0003677">
    <property type="term" value="F:DNA binding"/>
    <property type="evidence" value="ECO:0007669"/>
    <property type="project" value="InterPro"/>
</dbReference>
<comment type="function">
    <text evidence="6">Accessory subunit of the DNA polymerase alpha complex (also known as the alpha DNA polymerase-primase complex) which plays an essential role in the initiation of DNA synthesis.</text>
</comment>
<dbReference type="OMA" id="PFLDIEH"/>
<reference evidence="10 11" key="1">
    <citation type="journal article" date="2012" name="Science">
        <title>The Paleozoic origin of enzymatic lignin decomposition reconstructed from 31 fungal genomes.</title>
        <authorList>
            <person name="Floudas D."/>
            <person name="Binder M."/>
            <person name="Riley R."/>
            <person name="Barry K."/>
            <person name="Blanchette R.A."/>
            <person name="Henrissat B."/>
            <person name="Martinez A.T."/>
            <person name="Otillar R."/>
            <person name="Spatafora J.W."/>
            <person name="Yadav J.S."/>
            <person name="Aerts A."/>
            <person name="Benoit I."/>
            <person name="Boyd A."/>
            <person name="Carlson A."/>
            <person name="Copeland A."/>
            <person name="Coutinho P.M."/>
            <person name="de Vries R.P."/>
            <person name="Ferreira P."/>
            <person name="Findley K."/>
            <person name="Foster B."/>
            <person name="Gaskell J."/>
            <person name="Glotzer D."/>
            <person name="Gorecki P."/>
            <person name="Heitman J."/>
            <person name="Hesse C."/>
            <person name="Hori C."/>
            <person name="Igarashi K."/>
            <person name="Jurgens J.A."/>
            <person name="Kallen N."/>
            <person name="Kersten P."/>
            <person name="Kohler A."/>
            <person name="Kuees U."/>
            <person name="Kumar T.K.A."/>
            <person name="Kuo A."/>
            <person name="LaButti K."/>
            <person name="Larrondo L.F."/>
            <person name="Lindquist E."/>
            <person name="Ling A."/>
            <person name="Lombard V."/>
            <person name="Lucas S."/>
            <person name="Lundell T."/>
            <person name="Martin R."/>
            <person name="McLaughlin D.J."/>
            <person name="Morgenstern I."/>
            <person name="Morin E."/>
            <person name="Murat C."/>
            <person name="Nagy L.G."/>
            <person name="Nolan M."/>
            <person name="Ohm R.A."/>
            <person name="Patyshakuliyeva A."/>
            <person name="Rokas A."/>
            <person name="Ruiz-Duenas F.J."/>
            <person name="Sabat G."/>
            <person name="Salamov A."/>
            <person name="Samejima M."/>
            <person name="Schmutz J."/>
            <person name="Slot J.C."/>
            <person name="St John F."/>
            <person name="Stenlid J."/>
            <person name="Sun H."/>
            <person name="Sun S."/>
            <person name="Syed K."/>
            <person name="Tsang A."/>
            <person name="Wiebenga A."/>
            <person name="Young D."/>
            <person name="Pisabarro A."/>
            <person name="Eastwood D.C."/>
            <person name="Martin F."/>
            <person name="Cullen D."/>
            <person name="Grigoriev I.V."/>
            <person name="Hibbett D.S."/>
        </authorList>
    </citation>
    <scope>NUCLEOTIDE SEQUENCE [LARGE SCALE GENOMIC DNA]</scope>
    <source>
        <strain evidence="10 11">DJM-731 SS1</strain>
    </source>
</reference>
<dbReference type="OrthoDB" id="336885at2759"/>
<dbReference type="PANTHER" id="PTHR23061">
    <property type="entry name" value="DNA POLYMERASE 2 ALPHA 70 KDA SUBUNIT"/>
    <property type="match status" value="1"/>
</dbReference>
<dbReference type="AlphaFoldDB" id="M5G6E1"/>
<dbReference type="Gene3D" id="3.60.21.60">
    <property type="match status" value="1"/>
</dbReference>
<keyword evidence="11" id="KW-1185">Reference proteome</keyword>
<evidence type="ECO:0000256" key="7">
    <source>
        <dbReference type="SAM" id="MobiDB-lite"/>
    </source>
</evidence>
<dbReference type="RefSeq" id="XP_040632720.1">
    <property type="nucleotide sequence ID" value="XM_040769712.1"/>
</dbReference>
<dbReference type="InterPro" id="IPR007185">
    <property type="entry name" value="DNA_pol_a/d/e_bsu"/>
</dbReference>
<dbReference type="Pfam" id="PF04042">
    <property type="entry name" value="DNA_pol_E_B"/>
    <property type="match status" value="1"/>
</dbReference>
<evidence type="ECO:0000256" key="6">
    <source>
        <dbReference type="PIRNR" id="PIRNR018300"/>
    </source>
</evidence>
<proteinExistence type="inferred from homology"/>
<comment type="subcellular location">
    <subcellularLocation>
        <location evidence="1 6">Nucleus</location>
    </subcellularLocation>
</comment>
<dbReference type="PIRSF" id="PIRSF018300">
    <property type="entry name" value="DNA_pol_alph_2"/>
    <property type="match status" value="1"/>
</dbReference>
<evidence type="ECO:0000256" key="1">
    <source>
        <dbReference type="ARBA" id="ARBA00004123"/>
    </source>
</evidence>
<feature type="region of interest" description="Disordered" evidence="7">
    <location>
        <begin position="91"/>
        <end position="133"/>
    </location>
</feature>
<evidence type="ECO:0000313" key="10">
    <source>
        <dbReference type="EMBL" id="EJU05826.1"/>
    </source>
</evidence>
<dbReference type="GO" id="GO:0005658">
    <property type="term" value="C:alpha DNA polymerase:primase complex"/>
    <property type="evidence" value="ECO:0007669"/>
    <property type="project" value="TreeGrafter"/>
</dbReference>
<dbReference type="GO" id="GO:0006270">
    <property type="term" value="P:DNA replication initiation"/>
    <property type="evidence" value="ECO:0007669"/>
    <property type="project" value="TreeGrafter"/>
</dbReference>
<dbReference type="GeneID" id="63684774"/>
<dbReference type="STRING" id="1858805.M5G6E1"/>
<accession>M5G6E1</accession>
<dbReference type="InterPro" id="IPR016722">
    <property type="entry name" value="DNA_pol_alpha_bsu"/>
</dbReference>
<keyword evidence="5 6" id="KW-0539">Nucleus</keyword>
<evidence type="ECO:0000313" key="11">
    <source>
        <dbReference type="Proteomes" id="UP000030653"/>
    </source>
</evidence>
<dbReference type="InterPro" id="IPR054300">
    <property type="entry name" value="OB_DPOA2"/>
</dbReference>
<evidence type="ECO:0000259" key="8">
    <source>
        <dbReference type="Pfam" id="PF04042"/>
    </source>
</evidence>
<dbReference type="Pfam" id="PF22062">
    <property type="entry name" value="OB_DPOA2"/>
    <property type="match status" value="1"/>
</dbReference>
<evidence type="ECO:0000256" key="5">
    <source>
        <dbReference type="ARBA" id="ARBA00023242"/>
    </source>
</evidence>
<evidence type="ECO:0000256" key="2">
    <source>
        <dbReference type="ARBA" id="ARBA00007299"/>
    </source>
</evidence>
<evidence type="ECO:0000256" key="3">
    <source>
        <dbReference type="ARBA" id="ARBA00018596"/>
    </source>
</evidence>
<comment type="similarity">
    <text evidence="2 6">Belongs to the DNA polymerase alpha subunit B family.</text>
</comment>
<dbReference type="PANTHER" id="PTHR23061:SF12">
    <property type="entry name" value="DNA POLYMERASE ALPHA SUBUNIT B"/>
    <property type="match status" value="1"/>
</dbReference>
<dbReference type="EMBL" id="JH795856">
    <property type="protein sequence ID" value="EJU05826.1"/>
    <property type="molecule type" value="Genomic_DNA"/>
</dbReference>
<sequence>MTDFDAANLQRGIIQEFGTKVQGQDDVLQECVSLCQLFRMPPNELYISWEAFDDSSLKLSSSTSSARQKATSEVSVPLLRELKEWIHGKREREREAVGKPRVGMPTARRSLGGLMGRTGLGQTPGRQERPREAVAVRPRVEVKDVGEGKRNYRYMYGKLSQKAEILDDIIDDISELVRAHYDLEDLGDPASATDEDVVVVGRICSDADTGAKLTESSLLLESSRMGGSGVRTPLKFEHGFSVRGKNDNGFGLFPGQIVALKGKNGGGGWFSASEALEIPLLPEPPLPPTSSSTTSFNMVIACGPFTPDGDLLYRPFEQLLSEVSRSKPGVLLLLGPFIDSNHSLIRKGDVDHTPLQIFRHKVAGPLRRCMESNPGMSLVVVPSVRDLISFHSAFPQAALSDAEELGLPKATICLSNPCTALMNGVTIAASSVDVLFHLRKEEFVKRIEGSTTPLDPMASLAGHVLSQKSFYPIFPPTKDVSSDVNLDVLCYEFLRIGPTAPAVLVLPSMLKQFHKVVNDTLVINPSFLSRGSYAWLECPDATFAQEMGGKSAWEVYWKNATIDLRRLPTQ</sequence>
<name>M5G6E1_DACPD</name>
<feature type="domain" description="DNA polymerase alpha/delta/epsilon subunit B" evidence="8">
    <location>
        <begin position="299"/>
        <end position="515"/>
    </location>
</feature>
<evidence type="ECO:0000259" key="9">
    <source>
        <dbReference type="Pfam" id="PF22062"/>
    </source>
</evidence>
<keyword evidence="4 6" id="KW-0235">DNA replication</keyword>
<protein>
    <recommendedName>
        <fullName evidence="3 6">DNA polymerase alpha subunit B</fullName>
    </recommendedName>
</protein>
<gene>
    <name evidence="10" type="ORF">DACRYDRAFT_113859</name>
</gene>